<dbReference type="Proteomes" id="UP000198852">
    <property type="component" value="Unassembled WGS sequence"/>
</dbReference>
<dbReference type="STRING" id="95161.SAMN05660874_00112"/>
<protein>
    <submittedName>
        <fullName evidence="2">Conserved DNA-binding protein YbaB</fullName>
    </submittedName>
</protein>
<reference evidence="3" key="1">
    <citation type="submission" date="2016-10" db="EMBL/GenBank/DDBJ databases">
        <authorList>
            <person name="Varghese N."/>
            <person name="Submissions S."/>
        </authorList>
    </citation>
    <scope>NUCLEOTIDE SEQUENCE [LARGE SCALE GENOMIC DNA]</scope>
    <source>
        <strain evidence="3">DSM 44771</strain>
    </source>
</reference>
<evidence type="ECO:0000313" key="2">
    <source>
        <dbReference type="EMBL" id="SFS31360.1"/>
    </source>
</evidence>
<gene>
    <name evidence="2" type="ORF">SAMN05660874_00112</name>
</gene>
<dbReference type="EMBL" id="FOZX01000001">
    <property type="protein sequence ID" value="SFS31360.1"/>
    <property type="molecule type" value="Genomic_DNA"/>
</dbReference>
<accession>A0A1I6NU02</accession>
<dbReference type="AlphaFoldDB" id="A0A1I6NU02"/>
<sequence>MAQPSERVQEMMRKFEEQAAQAGRLRERMQEIRGTARSADGSVSVTVAPSGAVLDLQLTAAATRQPHSSLQQSIMTAIREATQDAAQQMDETVTPVLGDRAEQFKSAFNAHTPAAPTAPPAPPRADDDDDFSDGSFLR</sequence>
<dbReference type="Pfam" id="PF02575">
    <property type="entry name" value="YbaB_DNA_bd"/>
    <property type="match status" value="1"/>
</dbReference>
<proteinExistence type="predicted"/>
<dbReference type="Gene3D" id="3.30.1310.10">
    <property type="entry name" value="Nucleoid-associated protein YbaB-like domain"/>
    <property type="match status" value="1"/>
</dbReference>
<dbReference type="GO" id="GO:0003677">
    <property type="term" value="F:DNA binding"/>
    <property type="evidence" value="ECO:0007669"/>
    <property type="project" value="UniProtKB-KW"/>
</dbReference>
<dbReference type="SUPFAM" id="SSF82607">
    <property type="entry name" value="YbaB-like"/>
    <property type="match status" value="1"/>
</dbReference>
<name>A0A1I6NU02_9PSEU</name>
<dbReference type="InterPro" id="IPR004401">
    <property type="entry name" value="YbaB/EbfC"/>
</dbReference>
<dbReference type="InterPro" id="IPR036894">
    <property type="entry name" value="YbaB-like_sf"/>
</dbReference>
<dbReference type="RefSeq" id="WP_245775519.1">
    <property type="nucleotide sequence ID" value="NZ_FOZX01000001.1"/>
</dbReference>
<evidence type="ECO:0000313" key="3">
    <source>
        <dbReference type="Proteomes" id="UP000198852"/>
    </source>
</evidence>
<organism evidence="2 3">
    <name type="scientific">Saccharopolyspora flava</name>
    <dbReference type="NCBI Taxonomy" id="95161"/>
    <lineage>
        <taxon>Bacteria</taxon>
        <taxon>Bacillati</taxon>
        <taxon>Actinomycetota</taxon>
        <taxon>Actinomycetes</taxon>
        <taxon>Pseudonocardiales</taxon>
        <taxon>Pseudonocardiaceae</taxon>
        <taxon>Saccharopolyspora</taxon>
    </lineage>
</organism>
<feature type="region of interest" description="Disordered" evidence="1">
    <location>
        <begin position="99"/>
        <end position="138"/>
    </location>
</feature>
<keyword evidence="2" id="KW-0238">DNA-binding</keyword>
<evidence type="ECO:0000256" key="1">
    <source>
        <dbReference type="SAM" id="MobiDB-lite"/>
    </source>
</evidence>
<keyword evidence="3" id="KW-1185">Reference proteome</keyword>